<dbReference type="AlphaFoldDB" id="A0A1F5EU02"/>
<accession>A0A1F5EU02</accession>
<comment type="caution">
    <text evidence="2">The sequence shown here is derived from an EMBL/GenBank/DDBJ whole genome shotgun (WGS) entry which is preliminary data.</text>
</comment>
<dbReference type="Proteomes" id="UP000177390">
    <property type="component" value="Unassembled WGS sequence"/>
</dbReference>
<evidence type="ECO:0000313" key="2">
    <source>
        <dbReference type="EMBL" id="OGD70644.1"/>
    </source>
</evidence>
<name>A0A1F5EU02_9BACT</name>
<dbReference type="InterPro" id="IPR019219">
    <property type="entry name" value="DUF2130"/>
</dbReference>
<reference evidence="2 3" key="1">
    <citation type="journal article" date="2016" name="Nat. Commun.">
        <title>Thousands of microbial genomes shed light on interconnected biogeochemical processes in an aquifer system.</title>
        <authorList>
            <person name="Anantharaman K."/>
            <person name="Brown C.T."/>
            <person name="Hug L.A."/>
            <person name="Sharon I."/>
            <person name="Castelle C.J."/>
            <person name="Probst A.J."/>
            <person name="Thomas B.C."/>
            <person name="Singh A."/>
            <person name="Wilkins M.J."/>
            <person name="Karaoz U."/>
            <person name="Brodie E.L."/>
            <person name="Williams K.H."/>
            <person name="Hubbard S.S."/>
            <person name="Banfield J.F."/>
        </authorList>
    </citation>
    <scope>NUCLEOTIDE SEQUENCE [LARGE SCALE GENOMIC DNA]</scope>
</reference>
<evidence type="ECO:0000313" key="3">
    <source>
        <dbReference type="Proteomes" id="UP000177390"/>
    </source>
</evidence>
<dbReference type="EMBL" id="MFAH01000049">
    <property type="protein sequence ID" value="OGD70644.1"/>
    <property type="molecule type" value="Genomic_DNA"/>
</dbReference>
<evidence type="ECO:0008006" key="4">
    <source>
        <dbReference type="Google" id="ProtNLM"/>
    </source>
</evidence>
<feature type="coiled-coil region" evidence="1">
    <location>
        <begin position="12"/>
        <end position="63"/>
    </location>
</feature>
<sequence>MEKLEKEGGKEIKLLKEELQSKSKKLVESQELELELRKQKLALEEKEREFELTKQRQIDAEREKIRLKVETEMLDSQRLHDREKDKVIDDLKKALDDAQRKANQGSQQTQGEVAELDLEETLKIRFLYDAIEPVGKGVRGADIRQVVKTSLGNVCGTILWESKRTKAWSAEWVTKLKDDLRSEKANVAVIVSTVLPEEAATGIGLVDGVWVVSYALYLVLAELLRQKLIDVAREKYVSQNKSSKAEVLYNYIVSHEFGQQVEAIVEVYQDMQSQIARERAAFEKLWKTREAQVNRLVGSTANIIGSLRGSVGSTLPSIKGLDLPGLEEGGL</sequence>
<gene>
    <name evidence="2" type="ORF">A3D09_00085</name>
</gene>
<protein>
    <recommendedName>
        <fullName evidence="4">DUF2130 domain-containing protein</fullName>
    </recommendedName>
</protein>
<dbReference type="Pfam" id="PF09903">
    <property type="entry name" value="DUF2130"/>
    <property type="match status" value="1"/>
</dbReference>
<keyword evidence="1" id="KW-0175">Coiled coil</keyword>
<proteinExistence type="predicted"/>
<organism evidence="2 3">
    <name type="scientific">Candidatus Collierbacteria bacterium RIFCSPHIGHO2_02_FULL_49_10</name>
    <dbReference type="NCBI Taxonomy" id="1817723"/>
    <lineage>
        <taxon>Bacteria</taxon>
        <taxon>Candidatus Collieribacteriota</taxon>
    </lineage>
</organism>
<evidence type="ECO:0000256" key="1">
    <source>
        <dbReference type="SAM" id="Coils"/>
    </source>
</evidence>